<dbReference type="VEuPathDB" id="FungiDB:PC110_g20758"/>
<gene>
    <name evidence="2" type="ORF">PC113_g21550</name>
    <name evidence="3" type="ORF">PC118_g21426</name>
</gene>
<accession>A0A8T0XZR3</accession>
<evidence type="ECO:0000256" key="1">
    <source>
        <dbReference type="SAM" id="MobiDB-lite"/>
    </source>
</evidence>
<comment type="caution">
    <text evidence="2">The sequence shown here is derived from an EMBL/GenBank/DDBJ whole genome shotgun (WGS) entry which is preliminary data.</text>
</comment>
<evidence type="ECO:0000313" key="3">
    <source>
        <dbReference type="EMBL" id="KAG2962444.1"/>
    </source>
</evidence>
<evidence type="ECO:0000313" key="2">
    <source>
        <dbReference type="EMBL" id="KAG2827856.1"/>
    </source>
</evidence>
<evidence type="ECO:0000313" key="4">
    <source>
        <dbReference type="Proteomes" id="UP000735874"/>
    </source>
</evidence>
<organism evidence="2 4">
    <name type="scientific">Phytophthora cactorum</name>
    <dbReference type="NCBI Taxonomy" id="29920"/>
    <lineage>
        <taxon>Eukaryota</taxon>
        <taxon>Sar</taxon>
        <taxon>Stramenopiles</taxon>
        <taxon>Oomycota</taxon>
        <taxon>Peronosporomycetes</taxon>
        <taxon>Peronosporales</taxon>
        <taxon>Peronosporaceae</taxon>
        <taxon>Phytophthora</taxon>
    </lineage>
</organism>
<feature type="region of interest" description="Disordered" evidence="1">
    <location>
        <begin position="48"/>
        <end position="70"/>
    </location>
</feature>
<dbReference type="EMBL" id="RCML01001460">
    <property type="protein sequence ID" value="KAG2962444.1"/>
    <property type="molecule type" value="Genomic_DNA"/>
</dbReference>
<proteinExistence type="predicted"/>
<dbReference type="Proteomes" id="UP000697107">
    <property type="component" value="Unassembled WGS sequence"/>
</dbReference>
<name>A0A8T0XZR3_9STRA</name>
<dbReference type="Proteomes" id="UP000735874">
    <property type="component" value="Unassembled WGS sequence"/>
</dbReference>
<sequence>MGDGTGNARVAAVRMVRKTHIAGRTVMSVEVSVVEKGNVPCYVQYGRGDASGNGHNSEEWPSTNAIHQFE</sequence>
<dbReference type="AlphaFoldDB" id="A0A8T0XZR3"/>
<protein>
    <submittedName>
        <fullName evidence="2">Uncharacterized protein</fullName>
    </submittedName>
</protein>
<reference evidence="2" key="1">
    <citation type="submission" date="2018-10" db="EMBL/GenBank/DDBJ databases">
        <title>Effector identification in a new, highly contiguous assembly of the strawberry crown rot pathogen Phytophthora cactorum.</title>
        <authorList>
            <person name="Armitage A.D."/>
            <person name="Nellist C.F."/>
            <person name="Bates H."/>
            <person name="Vickerstaff R.J."/>
            <person name="Harrison R.J."/>
        </authorList>
    </citation>
    <scope>NUCLEOTIDE SEQUENCE</scope>
    <source>
        <strain evidence="2">15-7</strain>
        <strain evidence="3">P415</strain>
    </source>
</reference>
<dbReference type="EMBL" id="RCMG01001419">
    <property type="protein sequence ID" value="KAG2827856.1"/>
    <property type="molecule type" value="Genomic_DNA"/>
</dbReference>
<feature type="compositionally biased region" description="Polar residues" evidence="1">
    <location>
        <begin position="53"/>
        <end position="70"/>
    </location>
</feature>